<reference evidence="2" key="1">
    <citation type="journal article" date="2023" name="Science">
        <title>Genome structures resolve the early diversification of teleost fishes.</title>
        <authorList>
            <person name="Parey E."/>
            <person name="Louis A."/>
            <person name="Montfort J."/>
            <person name="Bouchez O."/>
            <person name="Roques C."/>
            <person name="Iampietro C."/>
            <person name="Lluch J."/>
            <person name="Castinel A."/>
            <person name="Donnadieu C."/>
            <person name="Desvignes T."/>
            <person name="Floi Bucao C."/>
            <person name="Jouanno E."/>
            <person name="Wen M."/>
            <person name="Mejri S."/>
            <person name="Dirks R."/>
            <person name="Jansen H."/>
            <person name="Henkel C."/>
            <person name="Chen W.J."/>
            <person name="Zahm M."/>
            <person name="Cabau C."/>
            <person name="Klopp C."/>
            <person name="Thompson A.W."/>
            <person name="Robinson-Rechavi M."/>
            <person name="Braasch I."/>
            <person name="Lecointre G."/>
            <person name="Bobe J."/>
            <person name="Postlethwait J.H."/>
            <person name="Berthelot C."/>
            <person name="Roest Crollius H."/>
            <person name="Guiguen Y."/>
        </authorList>
    </citation>
    <scope>NUCLEOTIDE SEQUENCE</scope>
    <source>
        <strain evidence="2">WJC10195</strain>
    </source>
</reference>
<evidence type="ECO:0000313" key="2">
    <source>
        <dbReference type="EMBL" id="KAJ8358662.1"/>
    </source>
</evidence>
<dbReference type="EMBL" id="JAINUF010000005">
    <property type="protein sequence ID" value="KAJ8358662.1"/>
    <property type="molecule type" value="Genomic_DNA"/>
</dbReference>
<keyword evidence="3" id="KW-1185">Reference proteome</keyword>
<protein>
    <submittedName>
        <fullName evidence="2">Uncharacterized protein</fullName>
    </submittedName>
</protein>
<sequence length="99" mass="10689">MPESLKKKLGLTERATPCGEGPLPETRLHPANAKESVFRRHEEKGPPQIGPCHHGDGIILIQPHKDAPLNQLPPPLHKEQSATAICEVQCVGVSAASEH</sequence>
<organism evidence="2 3">
    <name type="scientific">Synaphobranchus kaupii</name>
    <name type="common">Kaup's arrowtooth eel</name>
    <dbReference type="NCBI Taxonomy" id="118154"/>
    <lineage>
        <taxon>Eukaryota</taxon>
        <taxon>Metazoa</taxon>
        <taxon>Chordata</taxon>
        <taxon>Craniata</taxon>
        <taxon>Vertebrata</taxon>
        <taxon>Euteleostomi</taxon>
        <taxon>Actinopterygii</taxon>
        <taxon>Neopterygii</taxon>
        <taxon>Teleostei</taxon>
        <taxon>Anguilliformes</taxon>
        <taxon>Synaphobranchidae</taxon>
        <taxon>Synaphobranchus</taxon>
    </lineage>
</organism>
<feature type="compositionally biased region" description="Basic and acidic residues" evidence="1">
    <location>
        <begin position="36"/>
        <end position="45"/>
    </location>
</feature>
<evidence type="ECO:0000313" key="3">
    <source>
        <dbReference type="Proteomes" id="UP001152622"/>
    </source>
</evidence>
<proteinExistence type="predicted"/>
<evidence type="ECO:0000256" key="1">
    <source>
        <dbReference type="SAM" id="MobiDB-lite"/>
    </source>
</evidence>
<dbReference type="AlphaFoldDB" id="A0A9Q1FH88"/>
<dbReference type="Proteomes" id="UP001152622">
    <property type="component" value="Chromosome 5"/>
</dbReference>
<gene>
    <name evidence="2" type="ORF">SKAU_G00151870</name>
</gene>
<comment type="caution">
    <text evidence="2">The sequence shown here is derived from an EMBL/GenBank/DDBJ whole genome shotgun (WGS) entry which is preliminary data.</text>
</comment>
<accession>A0A9Q1FH88</accession>
<feature type="region of interest" description="Disordered" evidence="1">
    <location>
        <begin position="1"/>
        <end position="57"/>
    </location>
</feature>
<name>A0A9Q1FH88_SYNKA</name>